<reference evidence="2" key="1">
    <citation type="journal article" date="2019" name="Int. J. Syst. Evol. Microbiol.">
        <title>The Global Catalogue of Microorganisms (GCM) 10K type strain sequencing project: providing services to taxonomists for standard genome sequencing and annotation.</title>
        <authorList>
            <consortium name="The Broad Institute Genomics Platform"/>
            <consortium name="The Broad Institute Genome Sequencing Center for Infectious Disease"/>
            <person name="Wu L."/>
            <person name="Ma J."/>
        </authorList>
    </citation>
    <scope>NUCLEOTIDE SEQUENCE [LARGE SCALE GENOMIC DNA]</scope>
    <source>
        <strain evidence="2">CGMCC 1.10832</strain>
    </source>
</reference>
<protein>
    <submittedName>
        <fullName evidence="1">Uncharacterized protein</fullName>
    </submittedName>
</protein>
<keyword evidence="2" id="KW-1185">Reference proteome</keyword>
<dbReference type="EMBL" id="BMEC01000059">
    <property type="protein sequence ID" value="GGC57050.1"/>
    <property type="molecule type" value="Genomic_DNA"/>
</dbReference>
<name>A0ABQ1N7L6_9BACT</name>
<comment type="caution">
    <text evidence="1">The sequence shown here is derived from an EMBL/GenBank/DDBJ whole genome shotgun (WGS) entry which is preliminary data.</text>
</comment>
<evidence type="ECO:0000313" key="1">
    <source>
        <dbReference type="EMBL" id="GGC57050.1"/>
    </source>
</evidence>
<gene>
    <name evidence="1" type="ORF">GCM10011506_48260</name>
</gene>
<dbReference type="Proteomes" id="UP000636010">
    <property type="component" value="Unassembled WGS sequence"/>
</dbReference>
<evidence type="ECO:0000313" key="2">
    <source>
        <dbReference type="Proteomes" id="UP000636010"/>
    </source>
</evidence>
<organism evidence="1 2">
    <name type="scientific">Marivirga lumbricoides</name>
    <dbReference type="NCBI Taxonomy" id="1046115"/>
    <lineage>
        <taxon>Bacteria</taxon>
        <taxon>Pseudomonadati</taxon>
        <taxon>Bacteroidota</taxon>
        <taxon>Cytophagia</taxon>
        <taxon>Cytophagales</taxon>
        <taxon>Marivirgaceae</taxon>
        <taxon>Marivirga</taxon>
    </lineage>
</organism>
<sequence>MSKVRPYGARQMMLDQIEYNKATKRLTVLGKDAGALMEDPTRDQQKQEWNLQY</sequence>
<proteinExistence type="predicted"/>
<accession>A0ABQ1N7L6</accession>